<sequence length="94" mass="11237">MKETMASSLWKKLEDKYMTKSIENRLYLKKKLFRFQYKKGIAVVKFLAYTYEHLTTTLLYGKDEVKFIDVSNALVNNEYRKKDQLDHRDSTSEA</sequence>
<comment type="caution">
    <text evidence="1">The sequence shown here is derived from an EMBL/GenBank/DDBJ whole genome shotgun (WGS) entry which is preliminary data.</text>
</comment>
<dbReference type="EMBL" id="VAHF01000002">
    <property type="protein sequence ID" value="TXG70659.1"/>
    <property type="molecule type" value="Genomic_DNA"/>
</dbReference>
<name>A0A5C7INL1_9ROSI</name>
<evidence type="ECO:0000313" key="1">
    <source>
        <dbReference type="EMBL" id="TXG70659.1"/>
    </source>
</evidence>
<organism evidence="1 2">
    <name type="scientific">Acer yangbiense</name>
    <dbReference type="NCBI Taxonomy" id="1000413"/>
    <lineage>
        <taxon>Eukaryota</taxon>
        <taxon>Viridiplantae</taxon>
        <taxon>Streptophyta</taxon>
        <taxon>Embryophyta</taxon>
        <taxon>Tracheophyta</taxon>
        <taxon>Spermatophyta</taxon>
        <taxon>Magnoliopsida</taxon>
        <taxon>eudicotyledons</taxon>
        <taxon>Gunneridae</taxon>
        <taxon>Pentapetalae</taxon>
        <taxon>rosids</taxon>
        <taxon>malvids</taxon>
        <taxon>Sapindales</taxon>
        <taxon>Sapindaceae</taxon>
        <taxon>Hippocastanoideae</taxon>
        <taxon>Acereae</taxon>
        <taxon>Acer</taxon>
    </lineage>
</organism>
<reference evidence="2" key="1">
    <citation type="journal article" date="2019" name="Gigascience">
        <title>De novo genome assembly of the endangered Acer yangbiense, a plant species with extremely small populations endemic to Yunnan Province, China.</title>
        <authorList>
            <person name="Yang J."/>
            <person name="Wariss H.M."/>
            <person name="Tao L."/>
            <person name="Zhang R."/>
            <person name="Yun Q."/>
            <person name="Hollingsworth P."/>
            <person name="Dao Z."/>
            <person name="Luo G."/>
            <person name="Guo H."/>
            <person name="Ma Y."/>
            <person name="Sun W."/>
        </authorList>
    </citation>
    <scope>NUCLEOTIDE SEQUENCE [LARGE SCALE GENOMIC DNA]</scope>
    <source>
        <strain evidence="2">cv. Malutang</strain>
    </source>
</reference>
<proteinExistence type="predicted"/>
<gene>
    <name evidence="1" type="ORF">EZV62_005594</name>
</gene>
<evidence type="ECO:0000313" key="2">
    <source>
        <dbReference type="Proteomes" id="UP000323000"/>
    </source>
</evidence>
<protein>
    <submittedName>
        <fullName evidence="1">Uncharacterized protein</fullName>
    </submittedName>
</protein>
<dbReference type="OrthoDB" id="1670072at2759"/>
<dbReference type="AlphaFoldDB" id="A0A5C7INL1"/>
<accession>A0A5C7INL1</accession>
<keyword evidence="2" id="KW-1185">Reference proteome</keyword>
<dbReference type="Proteomes" id="UP000323000">
    <property type="component" value="Chromosome 2"/>
</dbReference>